<accession>A0A9P4PCV9</accession>
<organism evidence="1 2">
    <name type="scientific">Karstenula rhodostoma CBS 690.94</name>
    <dbReference type="NCBI Taxonomy" id="1392251"/>
    <lineage>
        <taxon>Eukaryota</taxon>
        <taxon>Fungi</taxon>
        <taxon>Dikarya</taxon>
        <taxon>Ascomycota</taxon>
        <taxon>Pezizomycotina</taxon>
        <taxon>Dothideomycetes</taxon>
        <taxon>Pleosporomycetidae</taxon>
        <taxon>Pleosporales</taxon>
        <taxon>Massarineae</taxon>
        <taxon>Didymosphaeriaceae</taxon>
        <taxon>Karstenula</taxon>
    </lineage>
</organism>
<name>A0A9P4PCV9_9PLEO</name>
<proteinExistence type="predicted"/>
<dbReference type="EMBL" id="MU001505">
    <property type="protein sequence ID" value="KAF2441781.1"/>
    <property type="molecule type" value="Genomic_DNA"/>
</dbReference>
<dbReference type="Proteomes" id="UP000799764">
    <property type="component" value="Unassembled WGS sequence"/>
</dbReference>
<dbReference type="AlphaFoldDB" id="A0A9P4PCV9"/>
<keyword evidence="2" id="KW-1185">Reference proteome</keyword>
<evidence type="ECO:0000313" key="2">
    <source>
        <dbReference type="Proteomes" id="UP000799764"/>
    </source>
</evidence>
<reference evidence="1" key="1">
    <citation type="journal article" date="2020" name="Stud. Mycol.">
        <title>101 Dothideomycetes genomes: a test case for predicting lifestyles and emergence of pathogens.</title>
        <authorList>
            <person name="Haridas S."/>
            <person name="Albert R."/>
            <person name="Binder M."/>
            <person name="Bloem J."/>
            <person name="Labutti K."/>
            <person name="Salamov A."/>
            <person name="Andreopoulos B."/>
            <person name="Baker S."/>
            <person name="Barry K."/>
            <person name="Bills G."/>
            <person name="Bluhm B."/>
            <person name="Cannon C."/>
            <person name="Castanera R."/>
            <person name="Culley D."/>
            <person name="Daum C."/>
            <person name="Ezra D."/>
            <person name="Gonzalez J."/>
            <person name="Henrissat B."/>
            <person name="Kuo A."/>
            <person name="Liang C."/>
            <person name="Lipzen A."/>
            <person name="Lutzoni F."/>
            <person name="Magnuson J."/>
            <person name="Mondo S."/>
            <person name="Nolan M."/>
            <person name="Ohm R."/>
            <person name="Pangilinan J."/>
            <person name="Park H.-J."/>
            <person name="Ramirez L."/>
            <person name="Alfaro M."/>
            <person name="Sun H."/>
            <person name="Tritt A."/>
            <person name="Yoshinaga Y."/>
            <person name="Zwiers L.-H."/>
            <person name="Turgeon B."/>
            <person name="Goodwin S."/>
            <person name="Spatafora J."/>
            <person name="Crous P."/>
            <person name="Grigoriev I."/>
        </authorList>
    </citation>
    <scope>NUCLEOTIDE SEQUENCE</scope>
    <source>
        <strain evidence="1">CBS 690.94</strain>
    </source>
</reference>
<sequence>MMNKDLQLANAADKFQKQFFVKAEQFKFNWGEPHYQDNRLIATLEVTDCYPIDKQHQWPMRAPLPRARPYDDVVETAATILLCEVKEAQEVQKAMIEALWKTFKGWEVEKEGVGFLFEAEDNWHAVINFKGAEVFRGIPSATKEAAMKALKREIVKKQKILRRSE</sequence>
<comment type="caution">
    <text evidence="1">The sequence shown here is derived from an EMBL/GenBank/DDBJ whole genome shotgun (WGS) entry which is preliminary data.</text>
</comment>
<gene>
    <name evidence="1" type="ORF">P171DRAFT_446609</name>
</gene>
<evidence type="ECO:0000313" key="1">
    <source>
        <dbReference type="EMBL" id="KAF2441781.1"/>
    </source>
</evidence>
<protein>
    <submittedName>
        <fullName evidence="1">Uncharacterized protein</fullName>
    </submittedName>
</protein>